<organism evidence="2">
    <name type="scientific">bioreactor metagenome</name>
    <dbReference type="NCBI Taxonomy" id="1076179"/>
    <lineage>
        <taxon>unclassified sequences</taxon>
        <taxon>metagenomes</taxon>
        <taxon>ecological metagenomes</taxon>
    </lineage>
</organism>
<dbReference type="EC" id="1.1.1.100" evidence="2"/>
<gene>
    <name evidence="2" type="primary">fabG_156</name>
    <name evidence="2" type="ORF">SDC9_204909</name>
</gene>
<dbReference type="PANTHER" id="PTHR42879:SF2">
    <property type="entry name" value="3-OXOACYL-[ACYL-CARRIER-PROTEIN] REDUCTASE FABG"/>
    <property type="match status" value="1"/>
</dbReference>
<evidence type="ECO:0000256" key="1">
    <source>
        <dbReference type="ARBA" id="ARBA00006484"/>
    </source>
</evidence>
<dbReference type="PANTHER" id="PTHR42879">
    <property type="entry name" value="3-OXOACYL-(ACYL-CARRIER-PROTEIN) REDUCTASE"/>
    <property type="match status" value="1"/>
</dbReference>
<evidence type="ECO:0000313" key="2">
    <source>
        <dbReference type="EMBL" id="MPN57215.1"/>
    </source>
</evidence>
<dbReference type="GO" id="GO:0004316">
    <property type="term" value="F:3-oxoacyl-[acyl-carrier-protein] reductase (NADPH) activity"/>
    <property type="evidence" value="ECO:0007669"/>
    <property type="project" value="UniProtKB-EC"/>
</dbReference>
<dbReference type="AlphaFoldDB" id="A0A645J0J2"/>
<dbReference type="Pfam" id="PF13561">
    <property type="entry name" value="adh_short_C2"/>
    <property type="match status" value="1"/>
</dbReference>
<name>A0A645J0J2_9ZZZZ</name>
<dbReference type="EMBL" id="VSSQ01128485">
    <property type="protein sequence ID" value="MPN57215.1"/>
    <property type="molecule type" value="Genomic_DNA"/>
</dbReference>
<sequence length="83" mass="9224">MTKSMAREMARKNILVNAIAPGFIQTEMTDILPEEVKLEMLKNIPLQRFGSPNDIADAVEFLISDKASYITGQVLSVNGGFYM</sequence>
<accession>A0A645J0J2</accession>
<dbReference type="InterPro" id="IPR036291">
    <property type="entry name" value="NAD(P)-bd_dom_sf"/>
</dbReference>
<comment type="similarity">
    <text evidence="1">Belongs to the short-chain dehydrogenases/reductases (SDR) family.</text>
</comment>
<reference evidence="2" key="1">
    <citation type="submission" date="2019-08" db="EMBL/GenBank/DDBJ databases">
        <authorList>
            <person name="Kucharzyk K."/>
            <person name="Murdoch R.W."/>
            <person name="Higgins S."/>
            <person name="Loffler F."/>
        </authorList>
    </citation>
    <scope>NUCLEOTIDE SEQUENCE</scope>
</reference>
<comment type="caution">
    <text evidence="2">The sequence shown here is derived from an EMBL/GenBank/DDBJ whole genome shotgun (WGS) entry which is preliminary data.</text>
</comment>
<dbReference type="PRINTS" id="PR00081">
    <property type="entry name" value="GDHRDH"/>
</dbReference>
<dbReference type="Gene3D" id="3.40.50.720">
    <property type="entry name" value="NAD(P)-binding Rossmann-like Domain"/>
    <property type="match status" value="1"/>
</dbReference>
<proteinExistence type="inferred from homology"/>
<dbReference type="InterPro" id="IPR002347">
    <property type="entry name" value="SDR_fam"/>
</dbReference>
<dbReference type="InterPro" id="IPR050259">
    <property type="entry name" value="SDR"/>
</dbReference>
<protein>
    <submittedName>
        <fullName evidence="2">3-oxoacyl-[acyl-carrier-protein] reductase FabG</fullName>
        <ecNumber evidence="2">1.1.1.100</ecNumber>
    </submittedName>
</protein>
<keyword evidence="2" id="KW-0560">Oxidoreductase</keyword>
<dbReference type="SUPFAM" id="SSF51735">
    <property type="entry name" value="NAD(P)-binding Rossmann-fold domains"/>
    <property type="match status" value="1"/>
</dbReference>